<dbReference type="Proteomes" id="UP000510822">
    <property type="component" value="Chromosome"/>
</dbReference>
<evidence type="ECO:0000313" key="2">
    <source>
        <dbReference type="Proteomes" id="UP000510822"/>
    </source>
</evidence>
<dbReference type="InterPro" id="IPR027417">
    <property type="entry name" value="P-loop_NTPase"/>
</dbReference>
<dbReference type="Gene3D" id="3.40.50.300">
    <property type="entry name" value="P-loop containing nucleotide triphosphate hydrolases"/>
    <property type="match status" value="1"/>
</dbReference>
<dbReference type="RefSeq" id="WP_180307239.1">
    <property type="nucleotide sequence ID" value="NZ_CP058952.1"/>
</dbReference>
<dbReference type="EMBL" id="CP058952">
    <property type="protein sequence ID" value="QLI80094.1"/>
    <property type="molecule type" value="Genomic_DNA"/>
</dbReference>
<keyword evidence="2" id="KW-1185">Reference proteome</keyword>
<organism evidence="1 2">
    <name type="scientific">Chitinibacter fontanus</name>
    <dbReference type="NCBI Taxonomy" id="1737446"/>
    <lineage>
        <taxon>Bacteria</taxon>
        <taxon>Pseudomonadati</taxon>
        <taxon>Pseudomonadota</taxon>
        <taxon>Betaproteobacteria</taxon>
        <taxon>Neisseriales</taxon>
        <taxon>Chitinibacteraceae</taxon>
        <taxon>Chitinibacter</taxon>
    </lineage>
</organism>
<gene>
    <name evidence="1" type="ORF">HZU75_00255</name>
</gene>
<dbReference type="KEGG" id="cfon:HZU75_00255"/>
<dbReference type="AlphaFoldDB" id="A0A7D5V7K9"/>
<evidence type="ECO:0000313" key="1">
    <source>
        <dbReference type="EMBL" id="QLI80094.1"/>
    </source>
</evidence>
<proteinExistence type="predicted"/>
<accession>A0A7D5V7K9</accession>
<sequence length="198" mass="22565">MSLRRNKPKQWHFTPDPLLKPGVYALHVLDEDANASLIDALARQIHALDQGALGILEAKPVFISNLRVWENIVLPSWYHSGEHLSGLDQRLQDFLAPLKFDSTTLIDNLALLPAQLDTAHRRIAALLRALLQQPKYLLIEQEWLTWLQQSRQRNTLLAQLYDAYTGAEYVFVITSEADLPGYTYVNTSTDMAKESSWI</sequence>
<protein>
    <submittedName>
        <fullName evidence="1">Uncharacterized protein</fullName>
    </submittedName>
</protein>
<reference evidence="1 2" key="1">
    <citation type="journal article" date="2016" name="Int. J. Syst. Evol. Microbiol.">
        <title>Chitinibacter fontanus sp. nov., isolated from a spring.</title>
        <authorList>
            <person name="Sheu S.Y."/>
            <person name="Li Y.S."/>
            <person name="Young C.C."/>
            <person name="Chen W.M."/>
        </authorList>
    </citation>
    <scope>NUCLEOTIDE SEQUENCE [LARGE SCALE GENOMIC DNA]</scope>
    <source>
        <strain evidence="1 2">STM-7</strain>
    </source>
</reference>
<name>A0A7D5V7K9_9NEIS</name>